<dbReference type="EMBL" id="KV749108">
    <property type="protein sequence ID" value="OCL11150.1"/>
    <property type="molecule type" value="Genomic_DNA"/>
</dbReference>
<evidence type="ECO:0000313" key="1">
    <source>
        <dbReference type="EMBL" id="OCL11150.1"/>
    </source>
</evidence>
<dbReference type="Proteomes" id="UP000250140">
    <property type="component" value="Unassembled WGS sequence"/>
</dbReference>
<proteinExistence type="predicted"/>
<protein>
    <submittedName>
        <fullName evidence="1">Uncharacterized protein</fullName>
    </submittedName>
</protein>
<name>A0A8E2JVF5_9PEZI</name>
<dbReference type="SUPFAM" id="SSF144232">
    <property type="entry name" value="HIT/MYND zinc finger-like"/>
    <property type="match status" value="1"/>
</dbReference>
<gene>
    <name evidence="1" type="ORF">AOQ84DRAFT_424884</name>
</gene>
<accession>A0A8E2JVF5</accession>
<evidence type="ECO:0000313" key="2">
    <source>
        <dbReference type="Proteomes" id="UP000250140"/>
    </source>
</evidence>
<sequence length="304" mass="36135">MSHITLPVRRPLQCRFCGVQVTGRLRCDYCYASNGTPIVYCTPKCKDQDRIGHEPYCSWLWSANGVWRKAQILMETWKLTRELTFEQPYWGVFQFRQCLMVVKDTRAVIASYNTYAPPAGLNEADKWACMMYNACDDAHFLMWDLIVDMLGDDLQEMKWILLKPIPVRPTELYNNPRFYEPRPAHSVLKIKLRNGQQWVLDLTGAQYGFTEFFVPYHIYKKKCRRGYEVELDELEELNRSVEDPVMDGFFVWWRSRRQVLRSAYVQWMIQSDLDLAGVVRLPEPAFVAEMQRFVWFFDRYLQSH</sequence>
<dbReference type="AlphaFoldDB" id="A0A8E2JVF5"/>
<reference evidence="1 2" key="1">
    <citation type="journal article" date="2016" name="Nat. Commun.">
        <title>Ectomycorrhizal ecology is imprinted in the genome of the dominant symbiotic fungus Cenococcum geophilum.</title>
        <authorList>
            <consortium name="DOE Joint Genome Institute"/>
            <person name="Peter M."/>
            <person name="Kohler A."/>
            <person name="Ohm R.A."/>
            <person name="Kuo A."/>
            <person name="Krutzmann J."/>
            <person name="Morin E."/>
            <person name="Arend M."/>
            <person name="Barry K.W."/>
            <person name="Binder M."/>
            <person name="Choi C."/>
            <person name="Clum A."/>
            <person name="Copeland A."/>
            <person name="Grisel N."/>
            <person name="Haridas S."/>
            <person name="Kipfer T."/>
            <person name="LaButti K."/>
            <person name="Lindquist E."/>
            <person name="Lipzen A."/>
            <person name="Maire R."/>
            <person name="Meier B."/>
            <person name="Mihaltcheva S."/>
            <person name="Molinier V."/>
            <person name="Murat C."/>
            <person name="Poggeler S."/>
            <person name="Quandt C.A."/>
            <person name="Sperisen C."/>
            <person name="Tritt A."/>
            <person name="Tisserant E."/>
            <person name="Crous P.W."/>
            <person name="Henrissat B."/>
            <person name="Nehls U."/>
            <person name="Egli S."/>
            <person name="Spatafora J.W."/>
            <person name="Grigoriev I.V."/>
            <person name="Martin F.M."/>
        </authorList>
    </citation>
    <scope>NUCLEOTIDE SEQUENCE [LARGE SCALE GENOMIC DNA]</scope>
    <source>
        <strain evidence="1 2">CBS 207.34</strain>
    </source>
</reference>
<keyword evidence="2" id="KW-1185">Reference proteome</keyword>
<dbReference type="OrthoDB" id="3946546at2759"/>
<organism evidence="1 2">
    <name type="scientific">Glonium stellatum</name>
    <dbReference type="NCBI Taxonomy" id="574774"/>
    <lineage>
        <taxon>Eukaryota</taxon>
        <taxon>Fungi</taxon>
        <taxon>Dikarya</taxon>
        <taxon>Ascomycota</taxon>
        <taxon>Pezizomycotina</taxon>
        <taxon>Dothideomycetes</taxon>
        <taxon>Pleosporomycetidae</taxon>
        <taxon>Gloniales</taxon>
        <taxon>Gloniaceae</taxon>
        <taxon>Glonium</taxon>
    </lineage>
</organism>